<feature type="region of interest" description="Disordered" evidence="1">
    <location>
        <begin position="1"/>
        <end position="89"/>
    </location>
</feature>
<name>A0ABY6GTJ6_9GAMM</name>
<evidence type="ECO:0000256" key="1">
    <source>
        <dbReference type="SAM" id="MobiDB-lite"/>
    </source>
</evidence>
<reference evidence="3" key="1">
    <citation type="submission" date="2022-10" db="EMBL/GenBank/DDBJ databases">
        <title>Completed Genome Sequence of two octocoral isolated bacterium, Endozoicomonas euniceicola EF212T and Endozoicomonas gorgoniicola PS125T.</title>
        <authorList>
            <person name="Chiou Y.-J."/>
            <person name="Chen Y.-H."/>
        </authorList>
    </citation>
    <scope>NUCLEOTIDE SEQUENCE</scope>
    <source>
        <strain evidence="3">EF212</strain>
    </source>
</reference>
<dbReference type="InterPro" id="IPR046341">
    <property type="entry name" value="SET_dom_sf"/>
</dbReference>
<dbReference type="Gene3D" id="2.170.270.10">
    <property type="entry name" value="SET domain"/>
    <property type="match status" value="1"/>
</dbReference>
<dbReference type="Pfam" id="PF00856">
    <property type="entry name" value="SET"/>
    <property type="match status" value="1"/>
</dbReference>
<gene>
    <name evidence="3" type="ORF">NX720_25410</name>
</gene>
<evidence type="ECO:0000313" key="3">
    <source>
        <dbReference type="EMBL" id="UYM16098.1"/>
    </source>
</evidence>
<proteinExistence type="predicted"/>
<feature type="compositionally biased region" description="Polar residues" evidence="1">
    <location>
        <begin position="10"/>
        <end position="19"/>
    </location>
</feature>
<dbReference type="EMBL" id="CP103300">
    <property type="protein sequence ID" value="UYM16098.1"/>
    <property type="molecule type" value="Genomic_DNA"/>
</dbReference>
<dbReference type="RefSeq" id="WP_262598401.1">
    <property type="nucleotide sequence ID" value="NZ_CP103300.1"/>
</dbReference>
<sequence length="332" mass="36932">MNRARPSGTPDVTNVQTSPVGRRVDIPNVRKRVCLGGSAPSEPPKKIKVEVIDEDSWSESSVARPGPSSSFTDSDVSGSSDKEPHLDSSGEVVLVKSELKTGVLSRQHRFDNRAPIWHAEPCVKKEIDEAPRKKRSKMDFDSIGVPKNKKIRNEINAAIDQYKKLNVDDRESYLNARMRINKNDGSVFPGLKGQNEVIAAKNIQQWEVLGHYAGERLSDNTYAQGARAAGASLRKIDSYSYGLSSRSSNEFISGFRQGNITTCINSCTTYDGTDRSLPEKNVSFIDHYHKEDNVVIPFVIALKPIKAGDVIWIDYGKEYWDVMNSPIEVDSD</sequence>
<evidence type="ECO:0000313" key="4">
    <source>
        <dbReference type="Proteomes" id="UP001163255"/>
    </source>
</evidence>
<dbReference type="Proteomes" id="UP001163255">
    <property type="component" value="Chromosome"/>
</dbReference>
<evidence type="ECO:0000259" key="2">
    <source>
        <dbReference type="Pfam" id="PF00856"/>
    </source>
</evidence>
<accession>A0ABY6GTJ6</accession>
<feature type="compositionally biased region" description="Low complexity" evidence="1">
    <location>
        <begin position="68"/>
        <end position="79"/>
    </location>
</feature>
<feature type="domain" description="SET" evidence="2">
    <location>
        <begin position="197"/>
        <end position="316"/>
    </location>
</feature>
<protein>
    <recommendedName>
        <fullName evidence="2">SET domain-containing protein</fullName>
    </recommendedName>
</protein>
<keyword evidence="4" id="KW-1185">Reference proteome</keyword>
<dbReference type="InterPro" id="IPR001214">
    <property type="entry name" value="SET_dom"/>
</dbReference>
<dbReference type="SUPFAM" id="SSF82199">
    <property type="entry name" value="SET domain"/>
    <property type="match status" value="1"/>
</dbReference>
<organism evidence="3 4">
    <name type="scientific">Endozoicomonas euniceicola</name>
    <dbReference type="NCBI Taxonomy" id="1234143"/>
    <lineage>
        <taxon>Bacteria</taxon>
        <taxon>Pseudomonadati</taxon>
        <taxon>Pseudomonadota</taxon>
        <taxon>Gammaproteobacteria</taxon>
        <taxon>Oceanospirillales</taxon>
        <taxon>Endozoicomonadaceae</taxon>
        <taxon>Endozoicomonas</taxon>
    </lineage>
</organism>